<dbReference type="Pfam" id="PF23362">
    <property type="entry name" value="DHX37_C"/>
    <property type="match status" value="1"/>
</dbReference>
<feature type="region of interest" description="Disordered" evidence="8">
    <location>
        <begin position="848"/>
        <end position="874"/>
    </location>
</feature>
<feature type="region of interest" description="Disordered" evidence="8">
    <location>
        <begin position="192"/>
        <end position="242"/>
    </location>
</feature>
<protein>
    <recommendedName>
        <fullName evidence="2">RNA helicase</fullName>
        <ecNumber evidence="2">3.6.4.13</ecNumber>
    </recommendedName>
</protein>
<dbReference type="CDD" id="cd18791">
    <property type="entry name" value="SF2_C_RHA"/>
    <property type="match status" value="1"/>
</dbReference>
<name>A0A835DBZ6_TETSI</name>
<feature type="compositionally biased region" description="Polar residues" evidence="8">
    <location>
        <begin position="861"/>
        <end position="872"/>
    </location>
</feature>
<dbReference type="Pfam" id="PF00271">
    <property type="entry name" value="Helicase_C"/>
    <property type="match status" value="1"/>
</dbReference>
<evidence type="ECO:0000256" key="3">
    <source>
        <dbReference type="ARBA" id="ARBA00022741"/>
    </source>
</evidence>
<feature type="domain" description="Helicase C-terminal" evidence="10">
    <location>
        <begin position="834"/>
        <end position="1019"/>
    </location>
</feature>
<evidence type="ECO:0000256" key="1">
    <source>
        <dbReference type="ARBA" id="ARBA00008792"/>
    </source>
</evidence>
<dbReference type="GO" id="GO:0003724">
    <property type="term" value="F:RNA helicase activity"/>
    <property type="evidence" value="ECO:0007669"/>
    <property type="project" value="UniProtKB-EC"/>
</dbReference>
<dbReference type="InterPro" id="IPR007502">
    <property type="entry name" value="Helicase-assoc_dom"/>
</dbReference>
<reference evidence="11 12" key="1">
    <citation type="submission" date="2020-04" db="EMBL/GenBank/DDBJ databases">
        <title>Plant Genome Project.</title>
        <authorList>
            <person name="Zhang R.-G."/>
        </authorList>
    </citation>
    <scope>NUCLEOTIDE SEQUENCE [LARGE SCALE GENOMIC DNA]</scope>
    <source>
        <strain evidence="11">YNK0</strain>
        <tissue evidence="11">Leaf</tissue>
    </source>
</reference>
<feature type="region of interest" description="Disordered" evidence="8">
    <location>
        <begin position="343"/>
        <end position="371"/>
    </location>
</feature>
<evidence type="ECO:0000259" key="9">
    <source>
        <dbReference type="PROSITE" id="PS51192"/>
    </source>
</evidence>
<keyword evidence="6" id="KW-0067">ATP-binding</keyword>
<dbReference type="InterPro" id="IPR011709">
    <property type="entry name" value="DEAD-box_helicase_OB_fold"/>
</dbReference>
<dbReference type="EC" id="3.6.4.13" evidence="2"/>
<evidence type="ECO:0000256" key="2">
    <source>
        <dbReference type="ARBA" id="ARBA00012552"/>
    </source>
</evidence>
<comment type="caution">
    <text evidence="11">The sequence shown here is derived from an EMBL/GenBank/DDBJ whole genome shotgun (WGS) entry which is preliminary data.</text>
</comment>
<dbReference type="FunFam" id="1.20.120.1080:FF:000021">
    <property type="entry name" value="ATP-dependent RNA helicase DEAH13"/>
    <property type="match status" value="1"/>
</dbReference>
<dbReference type="PANTHER" id="PTHR18934">
    <property type="entry name" value="ATP-DEPENDENT RNA HELICASE"/>
    <property type="match status" value="1"/>
</dbReference>
<dbReference type="FunFam" id="3.40.50.300:FF:000637">
    <property type="entry name" value="ATP-dependent RNA helicase DHX37/DHR1"/>
    <property type="match status" value="1"/>
</dbReference>
<dbReference type="InterPro" id="IPR056371">
    <property type="entry name" value="DHX37-like_C"/>
</dbReference>
<dbReference type="Gene3D" id="1.20.120.1080">
    <property type="match status" value="1"/>
</dbReference>
<comment type="catalytic activity">
    <reaction evidence="7">
        <text>ATP + H2O = ADP + phosphate + H(+)</text>
        <dbReference type="Rhea" id="RHEA:13065"/>
        <dbReference type="ChEBI" id="CHEBI:15377"/>
        <dbReference type="ChEBI" id="CHEBI:15378"/>
        <dbReference type="ChEBI" id="CHEBI:30616"/>
        <dbReference type="ChEBI" id="CHEBI:43474"/>
        <dbReference type="ChEBI" id="CHEBI:456216"/>
        <dbReference type="EC" id="3.6.4.13"/>
    </reaction>
</comment>
<dbReference type="GO" id="GO:0000462">
    <property type="term" value="P:maturation of SSU-rRNA from tricistronic rRNA transcript (SSU-rRNA, 5.8S rRNA, LSU-rRNA)"/>
    <property type="evidence" value="ECO:0007669"/>
    <property type="project" value="TreeGrafter"/>
</dbReference>
<dbReference type="PROSITE" id="PS00690">
    <property type="entry name" value="DEAH_ATP_HELICASE"/>
    <property type="match status" value="1"/>
</dbReference>
<dbReference type="OrthoDB" id="10253254at2759"/>
<dbReference type="OMA" id="KYAYHCA"/>
<evidence type="ECO:0000256" key="4">
    <source>
        <dbReference type="ARBA" id="ARBA00022801"/>
    </source>
</evidence>
<dbReference type="SMART" id="SM00490">
    <property type="entry name" value="HELICc"/>
    <property type="match status" value="1"/>
</dbReference>
<evidence type="ECO:0000313" key="11">
    <source>
        <dbReference type="EMBL" id="KAF8394609.1"/>
    </source>
</evidence>
<organism evidence="11 12">
    <name type="scientific">Tetracentron sinense</name>
    <name type="common">Spur-leaf</name>
    <dbReference type="NCBI Taxonomy" id="13715"/>
    <lineage>
        <taxon>Eukaryota</taxon>
        <taxon>Viridiplantae</taxon>
        <taxon>Streptophyta</taxon>
        <taxon>Embryophyta</taxon>
        <taxon>Tracheophyta</taxon>
        <taxon>Spermatophyta</taxon>
        <taxon>Magnoliopsida</taxon>
        <taxon>Trochodendrales</taxon>
        <taxon>Trochodendraceae</taxon>
        <taxon>Tetracentron</taxon>
    </lineage>
</organism>
<dbReference type="InterPro" id="IPR001650">
    <property type="entry name" value="Helicase_C-like"/>
</dbReference>
<keyword evidence="3" id="KW-0547">Nucleotide-binding</keyword>
<dbReference type="GO" id="GO:0003723">
    <property type="term" value="F:RNA binding"/>
    <property type="evidence" value="ECO:0007669"/>
    <property type="project" value="TreeGrafter"/>
</dbReference>
<dbReference type="Pfam" id="PF00270">
    <property type="entry name" value="DEAD"/>
    <property type="match status" value="1"/>
</dbReference>
<evidence type="ECO:0000256" key="8">
    <source>
        <dbReference type="SAM" id="MobiDB-lite"/>
    </source>
</evidence>
<proteinExistence type="inferred from homology"/>
<keyword evidence="5" id="KW-0347">Helicase</keyword>
<feature type="domain" description="Helicase ATP-binding" evidence="9">
    <location>
        <begin position="466"/>
        <end position="658"/>
    </location>
</feature>
<comment type="similarity">
    <text evidence="1">Belongs to the DEAD box helicase family. DEAH subfamily.</text>
</comment>
<feature type="compositionally biased region" description="Polar residues" evidence="8">
    <location>
        <begin position="343"/>
        <end position="362"/>
    </location>
</feature>
<dbReference type="GO" id="GO:0005730">
    <property type="term" value="C:nucleolus"/>
    <property type="evidence" value="ECO:0007669"/>
    <property type="project" value="TreeGrafter"/>
</dbReference>
<dbReference type="Gene3D" id="3.40.50.300">
    <property type="entry name" value="P-loop containing nucleotide triphosphate hydrolases"/>
    <property type="match status" value="3"/>
</dbReference>
<dbReference type="Pfam" id="PF04408">
    <property type="entry name" value="WHD_HA2"/>
    <property type="match status" value="1"/>
</dbReference>
<dbReference type="InterPro" id="IPR014001">
    <property type="entry name" value="Helicase_ATP-bd"/>
</dbReference>
<feature type="compositionally biased region" description="Polar residues" evidence="8">
    <location>
        <begin position="198"/>
        <end position="218"/>
    </location>
</feature>
<evidence type="ECO:0000256" key="7">
    <source>
        <dbReference type="ARBA" id="ARBA00047984"/>
    </source>
</evidence>
<dbReference type="PROSITE" id="PS51194">
    <property type="entry name" value="HELICASE_CTER"/>
    <property type="match status" value="1"/>
</dbReference>
<keyword evidence="12" id="KW-1185">Reference proteome</keyword>
<gene>
    <name evidence="11" type="ORF">HHK36_020823</name>
</gene>
<dbReference type="PROSITE" id="PS51192">
    <property type="entry name" value="HELICASE_ATP_BIND_1"/>
    <property type="match status" value="1"/>
</dbReference>
<accession>A0A835DBZ6</accession>
<evidence type="ECO:0000256" key="6">
    <source>
        <dbReference type="ARBA" id="ARBA00022840"/>
    </source>
</evidence>
<dbReference type="FunFam" id="3.40.50.300:FF:001764">
    <property type="entry name" value="ATP-dependent RNA helicase DEAH13"/>
    <property type="match status" value="1"/>
</dbReference>
<dbReference type="InterPro" id="IPR011545">
    <property type="entry name" value="DEAD/DEAH_box_helicase_dom"/>
</dbReference>
<evidence type="ECO:0000259" key="10">
    <source>
        <dbReference type="PROSITE" id="PS51194"/>
    </source>
</evidence>
<dbReference type="EMBL" id="JABCRI010000014">
    <property type="protein sequence ID" value="KAF8394609.1"/>
    <property type="molecule type" value="Genomic_DNA"/>
</dbReference>
<dbReference type="InterPro" id="IPR048333">
    <property type="entry name" value="HA2_WH"/>
</dbReference>
<dbReference type="SMART" id="SM00847">
    <property type="entry name" value="HA2"/>
    <property type="match status" value="1"/>
</dbReference>
<dbReference type="GO" id="GO:0005524">
    <property type="term" value="F:ATP binding"/>
    <property type="evidence" value="ECO:0007669"/>
    <property type="project" value="UniProtKB-KW"/>
</dbReference>
<feature type="region of interest" description="Disordered" evidence="8">
    <location>
        <begin position="1146"/>
        <end position="1167"/>
    </location>
</feature>
<dbReference type="CDD" id="cd17982">
    <property type="entry name" value="DEXHc_DHX37"/>
    <property type="match status" value="1"/>
</dbReference>
<sequence>MSSCGSKAAGGRAKQLSSLYSFFSPGTKHSQALPNQQTVDYPSFKLVIVGDGGTNCIVDMTIVLDKIMNTTIVGILTRLPQQFLYAGKVCNLSRIMSSLYTYKLYEFPTWATNITTHGKLYGFMQELRAVVKMLSKTRFLIEFKQQRMGLGSENLGHPMDVNLQFFGQDGLQISRVDDSNAIVLPEKKKNKIRGVSQGKAQKNSCLRKSQKTKGMNQSKAERNSSLSKSQKRKLKKLEEEKEKDALLSKHIRTLEKYKIREDAYSLLWSSGNIGQVETQREKRRRVVQFSKAGLEVPQDDRPFKRRGNNSAFCQSEHDIDTSHSKQECTEDFLQPMMVEREGLNNSSGSLDSFQEPTCSSTLGRDDGSDTTLSAKELADKDNGACMPKDLKNSLLTSCNYDGGKSTKAPDRKDDSPRIDFGNTSILADYAVQRSLTAPAVVHVSRPNEVESKRQDLPIVMMEQEIMEAINEHSTVIVCGETGCGKTTQVPQFLYEAGFGSDMPSVRRGIIGVTQPRRVAVLATSKRVAFELGLRLGKEVGFQVRHDKRIGDSCSIKFMTDGILLREVQGDFLLTRYSVIILDEAHERSLNTDILIGMLSRIIQLRQRLYKEQQKKVLSGEGPSPENMISPLKLVLMSATLRVEDFVSEKKLFCETPPVIEVPTRQFPVTIHFSKRTEIVDYIGQAYKKVMLIHKRLPPGGILVFVTGQREVEYLCKKLRKASRELIVNHSKGKTQNEVNAVSNTEPIEQGLDMEDINEAFQIQGHLDHQQIDRFSSYDEDHTVLDEDDSDFSYGLGTESELEVDSDDGDSLDHNTPENDANIVDVLGEAGSLASLKAAFEVLADKNASNPKSERKKGLPDTQATEGCSSKSTPILGKKQERGNGLCAGALCVLPLYAMLPAAAQLRVFEKVQEGERLVVVATNVAETSLTIPDIRYVVDTGREKVKNYNSSNGMETYEVQWISKASAAQRAGRAGRTGPGHCYRLYSSAVFSNILCDFSSAEISKIPVDGVVLLLKSMGIDKYLYMVCNPTLLNVTELMPPYMDVIASLVANFPFPTPPEATALMEAERCLKALEALDGQGRLTSLGKAMAQYPMSPHHSRMLLTVIQIMRKVQGYARANLVLGYAVAAAAALSLSNPFTMHFEGSHTNRDDLDQDEKTGTSDKILDKQEKLKQKKLKEIAKVARAKFSNPSSDALTIAYALQSFELAVNPVEFCKDNALHLKTMEEMSKLRKQLLQLVGRQSFVGGFQQEFSWTHGTVEEVEKAWRVSSDKHPLLLNEEELLGQAICAGWADRIAKRIRVVSGSSYGDRKANAGGYQACMVKETVFLHRRSSVSQSTPEYLVYSELLHSKRPYVHGVTAVKADWLVKYAGSLCSFSAPLTDPKPYYEPLNDQVFCWVSPTFGPHLWQLPLHSLPVKNDVHRVAVFAYALLEGHVLPCLRSVQKFMAAPPGSILKPEAMGQKRVGNLLNKLKTRLRTIDSLAILRETWNENPQELHSEILDWFQERFHSQFEKLWAQMHCEVLLKPQELFPKRVKKGKKK</sequence>
<dbReference type="SMART" id="SM00487">
    <property type="entry name" value="DEXDc"/>
    <property type="match status" value="1"/>
</dbReference>
<dbReference type="Proteomes" id="UP000655225">
    <property type="component" value="Unassembled WGS sequence"/>
</dbReference>
<evidence type="ECO:0000313" key="12">
    <source>
        <dbReference type="Proteomes" id="UP000655225"/>
    </source>
</evidence>
<dbReference type="Pfam" id="PF07717">
    <property type="entry name" value="OB_NTP_bind"/>
    <property type="match status" value="1"/>
</dbReference>
<dbReference type="Pfam" id="PF21010">
    <property type="entry name" value="HA2_C"/>
    <property type="match status" value="1"/>
</dbReference>
<dbReference type="GO" id="GO:0016787">
    <property type="term" value="F:hydrolase activity"/>
    <property type="evidence" value="ECO:0007669"/>
    <property type="project" value="UniProtKB-KW"/>
</dbReference>
<keyword evidence="4" id="KW-0378">Hydrolase</keyword>
<dbReference type="PANTHER" id="PTHR18934:SF99">
    <property type="entry name" value="ATP-DEPENDENT RNA HELICASE DHX37-RELATED"/>
    <property type="match status" value="1"/>
</dbReference>
<dbReference type="SUPFAM" id="SSF52540">
    <property type="entry name" value="P-loop containing nucleoside triphosphate hydrolases"/>
    <property type="match status" value="1"/>
</dbReference>
<evidence type="ECO:0000256" key="5">
    <source>
        <dbReference type="ARBA" id="ARBA00022806"/>
    </source>
</evidence>
<dbReference type="InterPro" id="IPR027417">
    <property type="entry name" value="P-loop_NTPase"/>
</dbReference>
<dbReference type="InterPro" id="IPR002464">
    <property type="entry name" value="DNA/RNA_helicase_DEAH_CS"/>
</dbReference>